<dbReference type="FunCoup" id="A0A1Y1UQD4">
    <property type="interactions" value="319"/>
</dbReference>
<dbReference type="Proteomes" id="UP000193218">
    <property type="component" value="Unassembled WGS sequence"/>
</dbReference>
<dbReference type="GO" id="GO:0007165">
    <property type="term" value="P:signal transduction"/>
    <property type="evidence" value="ECO:0007669"/>
    <property type="project" value="TreeGrafter"/>
</dbReference>
<dbReference type="InterPro" id="IPR039192">
    <property type="entry name" value="STKc_GSK3"/>
</dbReference>
<comment type="caution">
    <text evidence="8">The sequence shown here is derived from an EMBL/GenBank/DDBJ whole genome shotgun (WGS) entry which is preliminary data.</text>
</comment>
<dbReference type="PANTHER" id="PTHR24057">
    <property type="entry name" value="GLYCOGEN SYNTHASE KINASE-3 ALPHA"/>
    <property type="match status" value="1"/>
</dbReference>
<evidence type="ECO:0000256" key="3">
    <source>
        <dbReference type="ARBA" id="ARBA00022679"/>
    </source>
</evidence>
<dbReference type="GeneID" id="33559189"/>
<dbReference type="InterPro" id="IPR008271">
    <property type="entry name" value="Ser/Thr_kinase_AS"/>
</dbReference>
<dbReference type="SUPFAM" id="SSF56112">
    <property type="entry name" value="Protein kinase-like (PK-like)"/>
    <property type="match status" value="1"/>
</dbReference>
<evidence type="ECO:0000259" key="7">
    <source>
        <dbReference type="PROSITE" id="PS50011"/>
    </source>
</evidence>
<dbReference type="InterPro" id="IPR050591">
    <property type="entry name" value="GSK-3"/>
</dbReference>
<dbReference type="GO" id="GO:0005634">
    <property type="term" value="C:nucleus"/>
    <property type="evidence" value="ECO:0007669"/>
    <property type="project" value="TreeGrafter"/>
</dbReference>
<keyword evidence="2" id="KW-0723">Serine/threonine-protein kinase</keyword>
<keyword evidence="5 8" id="KW-0418">Kinase</keyword>
<dbReference type="FunFam" id="1.10.510.10:FF:000055">
    <property type="entry name" value="Glycogen synthase kinase-3 beta"/>
    <property type="match status" value="1"/>
</dbReference>
<dbReference type="CDD" id="cd14137">
    <property type="entry name" value="STKc_GSK3"/>
    <property type="match status" value="1"/>
</dbReference>
<dbReference type="EMBL" id="NBSH01000002">
    <property type="protein sequence ID" value="ORX39666.1"/>
    <property type="molecule type" value="Genomic_DNA"/>
</dbReference>
<dbReference type="PROSITE" id="PS50011">
    <property type="entry name" value="PROTEIN_KINASE_DOM"/>
    <property type="match status" value="1"/>
</dbReference>
<feature type="domain" description="Protein kinase" evidence="7">
    <location>
        <begin position="36"/>
        <end position="329"/>
    </location>
</feature>
<evidence type="ECO:0000313" key="8">
    <source>
        <dbReference type="EMBL" id="ORX39666.1"/>
    </source>
</evidence>
<sequence>MSGVVNGVKVSPDDPQRVTTVTACAGKSGKEILIQYTGAKVAGNGSFGVVFAAKTLPGKDENGNDVPEQEIAIKKVLQDKRFKNRELQIMRSVAHPNVVDLKAYFYSNGDKKEEVFLNLVLEFVPETVFKASKHYSKMKQPMPWPQVKLYMYQVLRSLAYIHSVGICHRDIKPQNLLLDPSSGILKLCDFGSAKILVAGEPNVSYICSRYYRAPELIFGATNYTTYIDIWSTGCVMAELMLSTPLFPGESGIDQLVEIIKVLGTPTREQIKTMNPNYMEHKFPQIKPHPFTKVFRPRTPADAISLIDQLLQYTPTSRLTAPEALVHEFFDDLRQPDTQLPNGKPMPPLFNFTREELSLRPDLIRQLVPPHAEASLRERGIDVDNFQPIPLDQLRISLDVSGSRGPV</sequence>
<dbReference type="SMART" id="SM00220">
    <property type="entry name" value="S_TKc"/>
    <property type="match status" value="1"/>
</dbReference>
<evidence type="ECO:0000256" key="5">
    <source>
        <dbReference type="ARBA" id="ARBA00022777"/>
    </source>
</evidence>
<gene>
    <name evidence="8" type="ORF">BD324DRAFT_640882</name>
</gene>
<keyword evidence="9" id="KW-1185">Reference proteome</keyword>
<keyword evidence="4" id="KW-0547">Nucleotide-binding</keyword>
<organism evidence="8 9">
    <name type="scientific">Kockovaella imperatae</name>
    <dbReference type="NCBI Taxonomy" id="4999"/>
    <lineage>
        <taxon>Eukaryota</taxon>
        <taxon>Fungi</taxon>
        <taxon>Dikarya</taxon>
        <taxon>Basidiomycota</taxon>
        <taxon>Agaricomycotina</taxon>
        <taxon>Tremellomycetes</taxon>
        <taxon>Tremellales</taxon>
        <taxon>Cuniculitremaceae</taxon>
        <taxon>Kockovaella</taxon>
    </lineage>
</organism>
<dbReference type="InterPro" id="IPR000719">
    <property type="entry name" value="Prot_kinase_dom"/>
</dbReference>
<dbReference type="GO" id="GO:0004712">
    <property type="term" value="F:protein serine/threonine/tyrosine kinase activity"/>
    <property type="evidence" value="ECO:0007669"/>
    <property type="project" value="TreeGrafter"/>
</dbReference>
<name>A0A1Y1UQD4_9TREE</name>
<dbReference type="GO" id="GO:0005524">
    <property type="term" value="F:ATP binding"/>
    <property type="evidence" value="ECO:0007669"/>
    <property type="project" value="UniProtKB-KW"/>
</dbReference>
<accession>A0A1Y1UQD4</accession>
<evidence type="ECO:0000256" key="6">
    <source>
        <dbReference type="ARBA" id="ARBA00022840"/>
    </source>
</evidence>
<dbReference type="Gene3D" id="3.30.200.20">
    <property type="entry name" value="Phosphorylase Kinase, domain 1"/>
    <property type="match status" value="1"/>
</dbReference>
<dbReference type="Gene3D" id="1.10.510.10">
    <property type="entry name" value="Transferase(Phosphotransferase) domain 1"/>
    <property type="match status" value="1"/>
</dbReference>
<dbReference type="PANTHER" id="PTHR24057:SF0">
    <property type="entry name" value="PROTEIN KINASE SHAGGY-RELATED"/>
    <property type="match status" value="1"/>
</dbReference>
<dbReference type="STRING" id="4999.A0A1Y1UQD4"/>
<keyword evidence="3" id="KW-0808">Transferase</keyword>
<dbReference type="PROSITE" id="PS00108">
    <property type="entry name" value="PROTEIN_KINASE_ST"/>
    <property type="match status" value="1"/>
</dbReference>
<comment type="similarity">
    <text evidence="1">Belongs to the protein kinase superfamily. CMGC Ser/Thr protein kinase family. GSK-3 subfamily.</text>
</comment>
<dbReference type="GO" id="GO:0004674">
    <property type="term" value="F:protein serine/threonine kinase activity"/>
    <property type="evidence" value="ECO:0007669"/>
    <property type="project" value="UniProtKB-KW"/>
</dbReference>
<evidence type="ECO:0000256" key="2">
    <source>
        <dbReference type="ARBA" id="ARBA00022527"/>
    </source>
</evidence>
<dbReference type="GO" id="GO:0030154">
    <property type="term" value="P:cell differentiation"/>
    <property type="evidence" value="ECO:0007669"/>
    <property type="project" value="TreeGrafter"/>
</dbReference>
<reference evidence="8 9" key="1">
    <citation type="submission" date="2017-03" db="EMBL/GenBank/DDBJ databases">
        <title>Widespread Adenine N6-methylation of Active Genes in Fungi.</title>
        <authorList>
            <consortium name="DOE Joint Genome Institute"/>
            <person name="Mondo S.J."/>
            <person name="Dannebaum R.O."/>
            <person name="Kuo R.C."/>
            <person name="Louie K.B."/>
            <person name="Bewick A.J."/>
            <person name="Labutti K."/>
            <person name="Haridas S."/>
            <person name="Kuo A."/>
            <person name="Salamov A."/>
            <person name="Ahrendt S.R."/>
            <person name="Lau R."/>
            <person name="Bowen B.P."/>
            <person name="Lipzen A."/>
            <person name="Sullivan W."/>
            <person name="Andreopoulos W.B."/>
            <person name="Clum A."/>
            <person name="Lindquist E."/>
            <person name="Daum C."/>
            <person name="Northen T.R."/>
            <person name="Ramamoorthy G."/>
            <person name="Schmitz R.J."/>
            <person name="Gryganskyi A."/>
            <person name="Culley D."/>
            <person name="Magnuson J."/>
            <person name="James T.Y."/>
            <person name="O'Malley M.A."/>
            <person name="Stajich J.E."/>
            <person name="Spatafora J.W."/>
            <person name="Visel A."/>
            <person name="Grigoriev I.V."/>
        </authorList>
    </citation>
    <scope>NUCLEOTIDE SEQUENCE [LARGE SCALE GENOMIC DNA]</scope>
    <source>
        <strain evidence="8 9">NRRL Y-17943</strain>
    </source>
</reference>
<dbReference type="InterPro" id="IPR011009">
    <property type="entry name" value="Kinase-like_dom_sf"/>
</dbReference>
<proteinExistence type="inferred from homology"/>
<evidence type="ECO:0000313" key="9">
    <source>
        <dbReference type="Proteomes" id="UP000193218"/>
    </source>
</evidence>
<keyword evidence="6" id="KW-0067">ATP-binding</keyword>
<dbReference type="Pfam" id="PF00069">
    <property type="entry name" value="Pkinase"/>
    <property type="match status" value="1"/>
</dbReference>
<evidence type="ECO:0000256" key="1">
    <source>
        <dbReference type="ARBA" id="ARBA00005527"/>
    </source>
</evidence>
<dbReference type="RefSeq" id="XP_021873451.1">
    <property type="nucleotide sequence ID" value="XM_022017380.1"/>
</dbReference>
<protein>
    <submittedName>
        <fullName evidence="8">Glycogen synthase kinase 3</fullName>
    </submittedName>
</protein>
<dbReference type="InParanoid" id="A0A1Y1UQD4"/>
<evidence type="ECO:0000256" key="4">
    <source>
        <dbReference type="ARBA" id="ARBA00022741"/>
    </source>
</evidence>
<dbReference type="OrthoDB" id="272141at2759"/>
<dbReference type="AlphaFoldDB" id="A0A1Y1UQD4"/>
<dbReference type="GO" id="GO:0005737">
    <property type="term" value="C:cytoplasm"/>
    <property type="evidence" value="ECO:0007669"/>
    <property type="project" value="TreeGrafter"/>
</dbReference>